<sequence>HLFRKMSGIKKEKLSSIYKKIPAMEVFNGCSLPKTNIKTAKIARELKLGGTGGSDAHDPSYVGYGYTSVELSDVEIDTLLSEINNKKTWGEGKTIPLEVRRDRMLKSIRQFFQRGFKRI</sequence>
<organism evidence="1">
    <name type="scientific">marine sediment metagenome</name>
    <dbReference type="NCBI Taxonomy" id="412755"/>
    <lineage>
        <taxon>unclassified sequences</taxon>
        <taxon>metagenomes</taxon>
        <taxon>ecological metagenomes</taxon>
    </lineage>
</organism>
<accession>X1E9H9</accession>
<gene>
    <name evidence="1" type="ORF">S01H4_55046</name>
</gene>
<proteinExistence type="predicted"/>
<protein>
    <recommendedName>
        <fullName evidence="2">PHP domain-containing protein</fullName>
    </recommendedName>
</protein>
<dbReference type="Gene3D" id="3.20.20.140">
    <property type="entry name" value="Metal-dependent hydrolases"/>
    <property type="match status" value="1"/>
</dbReference>
<dbReference type="SUPFAM" id="SSF89550">
    <property type="entry name" value="PHP domain-like"/>
    <property type="match status" value="1"/>
</dbReference>
<dbReference type="InterPro" id="IPR016195">
    <property type="entry name" value="Pol/histidinol_Pase-like"/>
</dbReference>
<dbReference type="EMBL" id="BART01031731">
    <property type="protein sequence ID" value="GAH17000.1"/>
    <property type="molecule type" value="Genomic_DNA"/>
</dbReference>
<feature type="non-terminal residue" evidence="1">
    <location>
        <position position="1"/>
    </location>
</feature>
<name>X1E9H9_9ZZZZ</name>
<reference evidence="1" key="1">
    <citation type="journal article" date="2014" name="Front. Microbiol.">
        <title>High frequency of phylogenetically diverse reductive dehalogenase-homologous genes in deep subseafloor sedimentary metagenomes.</title>
        <authorList>
            <person name="Kawai M."/>
            <person name="Futagami T."/>
            <person name="Toyoda A."/>
            <person name="Takaki Y."/>
            <person name="Nishi S."/>
            <person name="Hori S."/>
            <person name="Arai W."/>
            <person name="Tsubouchi T."/>
            <person name="Morono Y."/>
            <person name="Uchiyama I."/>
            <person name="Ito T."/>
            <person name="Fujiyama A."/>
            <person name="Inagaki F."/>
            <person name="Takami H."/>
        </authorList>
    </citation>
    <scope>NUCLEOTIDE SEQUENCE</scope>
    <source>
        <strain evidence="1">Expedition CK06-06</strain>
    </source>
</reference>
<evidence type="ECO:0008006" key="2">
    <source>
        <dbReference type="Google" id="ProtNLM"/>
    </source>
</evidence>
<comment type="caution">
    <text evidence="1">The sequence shown here is derived from an EMBL/GenBank/DDBJ whole genome shotgun (WGS) entry which is preliminary data.</text>
</comment>
<dbReference type="AlphaFoldDB" id="X1E9H9"/>
<evidence type="ECO:0000313" key="1">
    <source>
        <dbReference type="EMBL" id="GAH17000.1"/>
    </source>
</evidence>
<dbReference type="Pfam" id="PF13263">
    <property type="entry name" value="PHP_C"/>
    <property type="match status" value="1"/>
</dbReference>